<organism evidence="3 4">
    <name type="scientific">Neorhodopirellula pilleata</name>
    <dbReference type="NCBI Taxonomy" id="2714738"/>
    <lineage>
        <taxon>Bacteria</taxon>
        <taxon>Pseudomonadati</taxon>
        <taxon>Planctomycetota</taxon>
        <taxon>Planctomycetia</taxon>
        <taxon>Pirellulales</taxon>
        <taxon>Pirellulaceae</taxon>
        <taxon>Neorhodopirellula</taxon>
    </lineage>
</organism>
<dbReference type="Proteomes" id="UP000316213">
    <property type="component" value="Unassembled WGS sequence"/>
</dbReference>
<evidence type="ECO:0008006" key="5">
    <source>
        <dbReference type="Google" id="ProtNLM"/>
    </source>
</evidence>
<evidence type="ECO:0000259" key="1">
    <source>
        <dbReference type="Pfam" id="PF07583"/>
    </source>
</evidence>
<protein>
    <recommendedName>
        <fullName evidence="5">DUF1553 domain-containing protein</fullName>
    </recommendedName>
</protein>
<evidence type="ECO:0000259" key="2">
    <source>
        <dbReference type="Pfam" id="PF07587"/>
    </source>
</evidence>
<gene>
    <name evidence="3" type="ORF">Pla100_48000</name>
</gene>
<dbReference type="EMBL" id="SJPM01000012">
    <property type="protein sequence ID" value="TWT92262.1"/>
    <property type="molecule type" value="Genomic_DNA"/>
</dbReference>
<dbReference type="OrthoDB" id="127107at2"/>
<dbReference type="PANTHER" id="PTHR35889:SF3">
    <property type="entry name" value="F-BOX DOMAIN-CONTAINING PROTEIN"/>
    <property type="match status" value="1"/>
</dbReference>
<sequence>MALVRHDEEPAMPFKKPKLPSDAIKRIGDWIDLGAPYDAPLTDVSSEPKGPMVVTDDDRNFWSFQPLSKPQVPEVTDEAWCRTDIDRFILASLEANGLTANPDADARTLMRRAAFGLVGLPAQNTSDQAALDDDVWESMIDELLASPHYGERWARHWMDVARFAESYGYEQDYDRPHAYHYRDFLIKAFNADMPFDQFVRWQLAGDEFAPNDPLAKMATGFLGAGVFPTQLTEAEFESTRYDELDDMTATTGVAFLGLSVGCARCHDHKFDPIPTRDYYRLAATFTKTIRSEIELDLDPDANENRRLEFAEKSKLLTAAINDYETGPLRVAFEAWLESHDELPSEDWIVLAADRIESNGTYEVQADNSILATGSSPNQNTITFYATVPQKNLTALRIEALTDPSLPRRGPGLAGNGNFVLSDLSVAFDRTQNGKATPRKIKLSAANATHQQNTADLSVAASIDDHPTTGWAVDFGGIGKDNAAVFTFAEPLLVEESGLLKIEMRFDHPNPKHVLGRLRLSVTGLPTPPVVVGGTGPDAATLAALDAVRNGSQDPEQLKTALNWFKSTQPAWTTLNQSLADHIAKGAGVKLTKVQISSENVPKLEHHANGRGYPHFYETTHLLDRGDVHQKQGVVKSGLLEVLNADGADISEWSLPKPENATTDFSRATLATWLTDPNNVSGQLVARVIVNRIWQHHFGQGLVATPNDFGFQGERPTHPELLDWLAADLIDNGWKLKRLHKQIMLSSVYRQSSTFHSDRSKLDPDNRLLWRRTPRRLEAEAIRDSMLAVSGQLDPTMYGPGTLDVNMKRRSIYFFVKRSKLIPMMMLFDWPEHLVSIGQRSTTTIAPQALMFMNSPQGRRHATAFAARLDTAAPIADAYQLAFGRAPSTRESELAEAFLRQQIDVYSQAKIANAAEAALTDFCQTLFSMNEFIYVD</sequence>
<dbReference type="Pfam" id="PF07587">
    <property type="entry name" value="PSD1"/>
    <property type="match status" value="1"/>
</dbReference>
<evidence type="ECO:0000313" key="4">
    <source>
        <dbReference type="Proteomes" id="UP000316213"/>
    </source>
</evidence>
<proteinExistence type="predicted"/>
<feature type="domain" description="DUF1553" evidence="2">
    <location>
        <begin position="666"/>
        <end position="898"/>
    </location>
</feature>
<reference evidence="3 4" key="1">
    <citation type="submission" date="2019-02" db="EMBL/GenBank/DDBJ databases">
        <title>Deep-cultivation of Planctomycetes and their phenomic and genomic characterization uncovers novel biology.</title>
        <authorList>
            <person name="Wiegand S."/>
            <person name="Jogler M."/>
            <person name="Boedeker C."/>
            <person name="Pinto D."/>
            <person name="Vollmers J."/>
            <person name="Rivas-Marin E."/>
            <person name="Kohn T."/>
            <person name="Peeters S.H."/>
            <person name="Heuer A."/>
            <person name="Rast P."/>
            <person name="Oberbeckmann S."/>
            <person name="Bunk B."/>
            <person name="Jeske O."/>
            <person name="Meyerdierks A."/>
            <person name="Storesund J.E."/>
            <person name="Kallscheuer N."/>
            <person name="Luecker S."/>
            <person name="Lage O.M."/>
            <person name="Pohl T."/>
            <person name="Merkel B.J."/>
            <person name="Hornburger P."/>
            <person name="Mueller R.-W."/>
            <person name="Bruemmer F."/>
            <person name="Labrenz M."/>
            <person name="Spormann A.M."/>
            <person name="Op Den Camp H."/>
            <person name="Overmann J."/>
            <person name="Amann R."/>
            <person name="Jetten M.S.M."/>
            <person name="Mascher T."/>
            <person name="Medema M.H."/>
            <person name="Devos D.P."/>
            <person name="Kaster A.-K."/>
            <person name="Ovreas L."/>
            <person name="Rohde M."/>
            <person name="Galperin M.Y."/>
            <person name="Jogler C."/>
        </authorList>
    </citation>
    <scope>NUCLEOTIDE SEQUENCE [LARGE SCALE GENOMIC DNA]</scope>
    <source>
        <strain evidence="3 4">Pla100</strain>
    </source>
</reference>
<dbReference type="InterPro" id="IPR022655">
    <property type="entry name" value="DUF1553"/>
</dbReference>
<dbReference type="Pfam" id="PF07583">
    <property type="entry name" value="PSCyt2"/>
    <property type="match status" value="1"/>
</dbReference>
<feature type="domain" description="DUF1549" evidence="1">
    <location>
        <begin position="85"/>
        <end position="288"/>
    </location>
</feature>
<dbReference type="AlphaFoldDB" id="A0A5C5ZX96"/>
<keyword evidence="4" id="KW-1185">Reference proteome</keyword>
<evidence type="ECO:0000313" key="3">
    <source>
        <dbReference type="EMBL" id="TWT92262.1"/>
    </source>
</evidence>
<dbReference type="PANTHER" id="PTHR35889">
    <property type="entry name" value="CYCLOINULO-OLIGOSACCHARIDE FRUCTANOTRANSFERASE-RELATED"/>
    <property type="match status" value="1"/>
</dbReference>
<comment type="caution">
    <text evidence="3">The sequence shown here is derived from an EMBL/GenBank/DDBJ whole genome shotgun (WGS) entry which is preliminary data.</text>
</comment>
<accession>A0A5C5ZX96</accession>
<name>A0A5C5ZX96_9BACT</name>
<dbReference type="InterPro" id="IPR011444">
    <property type="entry name" value="DUF1549"/>
</dbReference>